<gene>
    <name evidence="2" type="ORF">UFOPK4049_00237</name>
</gene>
<feature type="region of interest" description="Disordered" evidence="1">
    <location>
        <begin position="1"/>
        <end position="40"/>
    </location>
</feature>
<protein>
    <submittedName>
        <fullName evidence="2">Unannotated protein</fullName>
    </submittedName>
</protein>
<evidence type="ECO:0000313" key="2">
    <source>
        <dbReference type="EMBL" id="CAB4997792.1"/>
    </source>
</evidence>
<accession>A0A6J7P4M6</accession>
<proteinExistence type="predicted"/>
<sequence length="75" mass="7500">MISAQLLPHSSSLQSAASAIRKSPGGKMGNSSRSRPLDPPLSATVTIAVISLVTLRSAASVAAKPCPPPSATTFG</sequence>
<reference evidence="2" key="1">
    <citation type="submission" date="2020-05" db="EMBL/GenBank/DDBJ databases">
        <authorList>
            <person name="Chiriac C."/>
            <person name="Salcher M."/>
            <person name="Ghai R."/>
            <person name="Kavagutti S V."/>
        </authorList>
    </citation>
    <scope>NUCLEOTIDE SEQUENCE</scope>
</reference>
<dbReference type="EMBL" id="CAFBPB010000018">
    <property type="protein sequence ID" value="CAB4997792.1"/>
    <property type="molecule type" value="Genomic_DNA"/>
</dbReference>
<organism evidence="2">
    <name type="scientific">freshwater metagenome</name>
    <dbReference type="NCBI Taxonomy" id="449393"/>
    <lineage>
        <taxon>unclassified sequences</taxon>
        <taxon>metagenomes</taxon>
        <taxon>ecological metagenomes</taxon>
    </lineage>
</organism>
<name>A0A6J7P4M6_9ZZZZ</name>
<dbReference type="AlphaFoldDB" id="A0A6J7P4M6"/>
<feature type="compositionally biased region" description="Polar residues" evidence="1">
    <location>
        <begin position="8"/>
        <end position="17"/>
    </location>
</feature>
<evidence type="ECO:0000256" key="1">
    <source>
        <dbReference type="SAM" id="MobiDB-lite"/>
    </source>
</evidence>